<accession>A0A166DHA7</accession>
<dbReference type="EMBL" id="LNRQ01000002">
    <property type="protein sequence ID" value="KZN05256.1"/>
    <property type="molecule type" value="Genomic_DNA"/>
</dbReference>
<dbReference type="Gramene" id="KZN05256">
    <property type="protein sequence ID" value="KZN05256"/>
    <property type="gene ID" value="DCAR_006093"/>
</dbReference>
<dbReference type="AlphaFoldDB" id="A0A166DHA7"/>
<organism evidence="1">
    <name type="scientific">Daucus carota subsp. sativus</name>
    <name type="common">Carrot</name>
    <dbReference type="NCBI Taxonomy" id="79200"/>
    <lineage>
        <taxon>Eukaryota</taxon>
        <taxon>Viridiplantae</taxon>
        <taxon>Streptophyta</taxon>
        <taxon>Embryophyta</taxon>
        <taxon>Tracheophyta</taxon>
        <taxon>Spermatophyta</taxon>
        <taxon>Magnoliopsida</taxon>
        <taxon>eudicotyledons</taxon>
        <taxon>Gunneridae</taxon>
        <taxon>Pentapetalae</taxon>
        <taxon>asterids</taxon>
        <taxon>campanulids</taxon>
        <taxon>Apiales</taxon>
        <taxon>Apiaceae</taxon>
        <taxon>Apioideae</taxon>
        <taxon>Scandiceae</taxon>
        <taxon>Daucinae</taxon>
        <taxon>Daucus</taxon>
        <taxon>Daucus sect. Daucus</taxon>
    </lineage>
</organism>
<name>A0A166DHA7_DAUCS</name>
<reference evidence="1" key="1">
    <citation type="journal article" date="2016" name="Nat. Genet.">
        <title>A high-quality carrot genome assembly provides new insights into carotenoid accumulation and asterid genome evolution.</title>
        <authorList>
            <person name="Iorizzo M."/>
            <person name="Ellison S."/>
            <person name="Senalik D."/>
            <person name="Zeng P."/>
            <person name="Satapoomin P."/>
            <person name="Huang J."/>
            <person name="Bowman M."/>
            <person name="Iovene M."/>
            <person name="Sanseverino W."/>
            <person name="Cavagnaro P."/>
            <person name="Yildiz M."/>
            <person name="Macko-Podgorni A."/>
            <person name="Moranska E."/>
            <person name="Grzebelus E."/>
            <person name="Grzebelus D."/>
            <person name="Ashrafi H."/>
            <person name="Zheng Z."/>
            <person name="Cheng S."/>
            <person name="Spooner D."/>
            <person name="Van Deynze A."/>
            <person name="Simon P."/>
        </authorList>
    </citation>
    <scope>NUCLEOTIDE SEQUENCE [LARGE SCALE GENOMIC DNA]</scope>
    <source>
        <tissue evidence="1">Leaf</tissue>
    </source>
</reference>
<evidence type="ECO:0000313" key="1">
    <source>
        <dbReference type="EMBL" id="KZN05256.1"/>
    </source>
</evidence>
<proteinExistence type="predicted"/>
<comment type="caution">
    <text evidence="1">The sequence shown here is derived from an EMBL/GenBank/DDBJ whole genome shotgun (WGS) entry which is preliminary data.</text>
</comment>
<sequence>MKKMLQLDLGSGEIYSIVSYAKKTTVMSPEVILNVGIPCCSFNLL</sequence>
<gene>
    <name evidence="1" type="ORF">DCAR_006093</name>
</gene>
<protein>
    <submittedName>
        <fullName evidence="1">Uncharacterized protein</fullName>
    </submittedName>
</protein>